<dbReference type="Proteomes" id="UP000185924">
    <property type="component" value="Unassembled WGS sequence"/>
</dbReference>
<dbReference type="SUPFAM" id="SSF101898">
    <property type="entry name" value="NHL repeat"/>
    <property type="match status" value="1"/>
</dbReference>
<dbReference type="Pfam" id="PF13585">
    <property type="entry name" value="CHU_C"/>
    <property type="match status" value="1"/>
</dbReference>
<dbReference type="CDD" id="cd00146">
    <property type="entry name" value="PKD"/>
    <property type="match status" value="1"/>
</dbReference>
<dbReference type="AlphaFoldDB" id="A0A1N6ZH79"/>
<dbReference type="PROSITE" id="PS50093">
    <property type="entry name" value="PKD"/>
    <property type="match status" value="1"/>
</dbReference>
<organism evidence="3 4">
    <name type="scientific">Pontibacter lucknowensis</name>
    <dbReference type="NCBI Taxonomy" id="1077936"/>
    <lineage>
        <taxon>Bacteria</taxon>
        <taxon>Pseudomonadati</taxon>
        <taxon>Bacteroidota</taxon>
        <taxon>Cytophagia</taxon>
        <taxon>Cytophagales</taxon>
        <taxon>Hymenobacteraceae</taxon>
        <taxon>Pontibacter</taxon>
    </lineage>
</organism>
<gene>
    <name evidence="3" type="ORF">SAMN05421545_2986</name>
</gene>
<dbReference type="Pfam" id="PF18911">
    <property type="entry name" value="PKD_4"/>
    <property type="match status" value="1"/>
</dbReference>
<protein>
    <submittedName>
        <fullName evidence="3">Gliding motility-associated C-terminal domain-containing protein</fullName>
    </submittedName>
</protein>
<dbReference type="InterPro" id="IPR052918">
    <property type="entry name" value="Motility_Chemotaxis_Reg"/>
</dbReference>
<dbReference type="InterPro" id="IPR000601">
    <property type="entry name" value="PKD_dom"/>
</dbReference>
<keyword evidence="4" id="KW-1185">Reference proteome</keyword>
<dbReference type="InterPro" id="IPR044023">
    <property type="entry name" value="Ig_7"/>
</dbReference>
<dbReference type="SUPFAM" id="SSF49299">
    <property type="entry name" value="PKD domain"/>
    <property type="match status" value="1"/>
</dbReference>
<dbReference type="PANTHER" id="PTHR35580:SF1">
    <property type="entry name" value="PHYTASE-LIKE DOMAIN-CONTAINING PROTEIN"/>
    <property type="match status" value="1"/>
</dbReference>
<keyword evidence="1" id="KW-0732">Signal</keyword>
<dbReference type="InterPro" id="IPR035986">
    <property type="entry name" value="PKD_dom_sf"/>
</dbReference>
<evidence type="ECO:0000256" key="1">
    <source>
        <dbReference type="SAM" id="SignalP"/>
    </source>
</evidence>
<dbReference type="NCBIfam" id="TIGR04131">
    <property type="entry name" value="Bac_Flav_CTERM"/>
    <property type="match status" value="1"/>
</dbReference>
<reference evidence="4" key="1">
    <citation type="submission" date="2017-01" db="EMBL/GenBank/DDBJ databases">
        <authorList>
            <person name="Varghese N."/>
            <person name="Submissions S."/>
        </authorList>
    </citation>
    <scope>NUCLEOTIDE SEQUENCE [LARGE SCALE GENOMIC DNA]</scope>
    <source>
        <strain evidence="4">DM9</strain>
    </source>
</reference>
<dbReference type="SMART" id="SM00089">
    <property type="entry name" value="PKD"/>
    <property type="match status" value="1"/>
</dbReference>
<dbReference type="Pfam" id="PF06739">
    <property type="entry name" value="SBBP"/>
    <property type="match status" value="1"/>
</dbReference>
<evidence type="ECO:0000313" key="4">
    <source>
        <dbReference type="Proteomes" id="UP000185924"/>
    </source>
</evidence>
<dbReference type="RefSeq" id="WP_076422666.1">
    <property type="nucleotide sequence ID" value="NZ_FTNM01000004.1"/>
</dbReference>
<evidence type="ECO:0000313" key="3">
    <source>
        <dbReference type="EMBL" id="SIR26173.1"/>
    </source>
</evidence>
<evidence type="ECO:0000259" key="2">
    <source>
        <dbReference type="PROSITE" id="PS50093"/>
    </source>
</evidence>
<name>A0A1N6ZH79_9BACT</name>
<feature type="signal peptide" evidence="1">
    <location>
        <begin position="1"/>
        <end position="21"/>
    </location>
</feature>
<dbReference type="InterPro" id="IPR022409">
    <property type="entry name" value="PKD/Chitinase_dom"/>
</dbReference>
<dbReference type="Pfam" id="PF19081">
    <property type="entry name" value="Ig_7"/>
    <property type="match status" value="1"/>
</dbReference>
<feature type="chain" id="PRO_5012749193" evidence="1">
    <location>
        <begin position="22"/>
        <end position="882"/>
    </location>
</feature>
<dbReference type="InterPro" id="IPR010620">
    <property type="entry name" value="SBBP_repeat"/>
</dbReference>
<dbReference type="InterPro" id="IPR013783">
    <property type="entry name" value="Ig-like_fold"/>
</dbReference>
<dbReference type="OrthoDB" id="7794186at2"/>
<dbReference type="EMBL" id="FTNM01000004">
    <property type="protein sequence ID" value="SIR26173.1"/>
    <property type="molecule type" value="Genomic_DNA"/>
</dbReference>
<dbReference type="Gene3D" id="2.60.40.10">
    <property type="entry name" value="Immunoglobulins"/>
    <property type="match status" value="1"/>
</dbReference>
<dbReference type="PANTHER" id="PTHR35580">
    <property type="entry name" value="CELL SURFACE GLYCOPROTEIN (S-LAYER PROTEIN)-LIKE PROTEIN"/>
    <property type="match status" value="1"/>
</dbReference>
<feature type="domain" description="PKD" evidence="2">
    <location>
        <begin position="744"/>
        <end position="782"/>
    </location>
</feature>
<proteinExistence type="predicted"/>
<dbReference type="STRING" id="1077936.SAMN05421545_2986"/>
<dbReference type="InterPro" id="IPR026341">
    <property type="entry name" value="T9SS_type_B"/>
</dbReference>
<sequence>MLKIFTLVLFILGVISAPVSAQTNNPPEWEWNSKVTGIASGSGIIVDSKGNTYTAGSFNKSVTIGNTTLTSDKPHGEGYVAKYDAAGKEVWVIKLGGDARKLVMDSQENIFVTGGFEDTGVFGSTVLKSNGIHDYYLVKLNSAGQVLWATNTTALSGNEASATGVDVGIDAKGNIYVTGIFIGDITFGNVSLASQGRDLFILKLDPFGKAIWARKAGGDGFDSVGSIAVDATGNSFITGDIRGTAHFGAISISSEYSLSISGFHPALFIAKYNTAGDVVWVKKTGSSGTHSLKITLDKNGFIFLTGWFSGPANFASTILYAYNQSMFLAKYDAAGDVIWAREAGGYWYDSGLDVAIDRDGNSYVTGFYTRQATFGNFTIENEIGSSFYAAKYNSEGKVLWVKQFGSPKAGGRGNAIAVDALGNCYITGGGNETAFEGIDQYEDRSDKFVAKLASDADPAILTSNLPELEYCAGAIVPVSFLKSGSYAAGNTFTAQLSDASGSFANPVTIGTGQSAPIMAELPAGIAPGAGYRIRVVAGVPAVIGMESSIPVSIVARPMAPVVIPAASCGSGNVTLAVSGARTGEAYHWYATATGGEVLAIGPTFNTPAINSTTHYYVSLVNGTGCESNRTLVTATIDPALNVQAGSDAELCIGGGDVQLTGFSPAGGTWSGTGVSKAGVFSPSLAGAGTHTLTYTFDNGHCAGYSTKVMQVTPIPAIQAGFEPVECGTAESPSGLAPLQVKFTNSTSGATAYLWEFGDGTTSQEAAPGHTYNTIGNYDVYLTTFYGNNCSNRQQVTTVQVERRKENANVFTPNGDGLNDYFVLNVSCLPLDLKVFDRWGKLVFEQADYRQNWDGGNQRSGIYFYHATTSNGQNWKGWVEMIR</sequence>
<accession>A0A1N6ZH79</accession>